<dbReference type="AlphaFoldDB" id="A0AA39RHR9"/>
<dbReference type="EMBL" id="JAUESC010000387">
    <property type="protein sequence ID" value="KAK0573903.1"/>
    <property type="molecule type" value="Genomic_DNA"/>
</dbReference>
<keyword evidence="3" id="KW-1133">Transmembrane helix</keyword>
<dbReference type="GO" id="GO:0042910">
    <property type="term" value="F:xenobiotic transmembrane transporter activity"/>
    <property type="evidence" value="ECO:0007669"/>
    <property type="project" value="InterPro"/>
</dbReference>
<dbReference type="Proteomes" id="UP001168877">
    <property type="component" value="Unassembled WGS sequence"/>
</dbReference>
<name>A0AA39RHR9_ACESA</name>
<comment type="similarity">
    <text evidence="1">Belongs to the multi antimicrobial extrusion (MATE) (TC 2.A.66.1) family.</text>
</comment>
<feature type="transmembrane region" description="Helical" evidence="3">
    <location>
        <begin position="32"/>
        <end position="53"/>
    </location>
</feature>
<protein>
    <submittedName>
        <fullName evidence="4">Uncharacterized protein</fullName>
    </submittedName>
</protein>
<accession>A0AA39RHR9</accession>
<dbReference type="GO" id="GO:0015297">
    <property type="term" value="F:antiporter activity"/>
    <property type="evidence" value="ECO:0007669"/>
    <property type="project" value="InterPro"/>
</dbReference>
<keyword evidence="3" id="KW-0812">Transmembrane</keyword>
<evidence type="ECO:0000256" key="3">
    <source>
        <dbReference type="SAM" id="Phobius"/>
    </source>
</evidence>
<reference evidence="4" key="1">
    <citation type="journal article" date="2022" name="Plant J.">
        <title>Strategies of tolerance reflected in two North American maple genomes.</title>
        <authorList>
            <person name="McEvoy S.L."/>
            <person name="Sezen U.U."/>
            <person name="Trouern-Trend A."/>
            <person name="McMahon S.M."/>
            <person name="Schaberg P.G."/>
            <person name="Yang J."/>
            <person name="Wegrzyn J.L."/>
            <person name="Swenson N.G."/>
        </authorList>
    </citation>
    <scope>NUCLEOTIDE SEQUENCE</scope>
    <source>
        <strain evidence="4">NS2018</strain>
    </source>
</reference>
<evidence type="ECO:0000256" key="2">
    <source>
        <dbReference type="SAM" id="MobiDB-lite"/>
    </source>
</evidence>
<evidence type="ECO:0000256" key="1">
    <source>
        <dbReference type="ARBA" id="ARBA00010199"/>
    </source>
</evidence>
<feature type="transmembrane region" description="Helical" evidence="3">
    <location>
        <begin position="103"/>
        <end position="122"/>
    </location>
</feature>
<organism evidence="4 5">
    <name type="scientific">Acer saccharum</name>
    <name type="common">Sugar maple</name>
    <dbReference type="NCBI Taxonomy" id="4024"/>
    <lineage>
        <taxon>Eukaryota</taxon>
        <taxon>Viridiplantae</taxon>
        <taxon>Streptophyta</taxon>
        <taxon>Embryophyta</taxon>
        <taxon>Tracheophyta</taxon>
        <taxon>Spermatophyta</taxon>
        <taxon>Magnoliopsida</taxon>
        <taxon>eudicotyledons</taxon>
        <taxon>Gunneridae</taxon>
        <taxon>Pentapetalae</taxon>
        <taxon>rosids</taxon>
        <taxon>malvids</taxon>
        <taxon>Sapindales</taxon>
        <taxon>Sapindaceae</taxon>
        <taxon>Hippocastanoideae</taxon>
        <taxon>Acereae</taxon>
        <taxon>Acer</taxon>
    </lineage>
</organism>
<feature type="compositionally biased region" description="Basic and acidic residues" evidence="2">
    <location>
        <begin position="7"/>
        <end position="20"/>
    </location>
</feature>
<dbReference type="Pfam" id="PF01554">
    <property type="entry name" value="MatE"/>
    <property type="match status" value="1"/>
</dbReference>
<sequence>MDNNLLGKEEREDYHEEEDRSFGGEVKRVGSIAGPLVAVNLSQYFLQIISLMMVGHLGQLYLSSSAIAISFSAVTGFSLVYGMSTALETLNGQAYGAEQYQRLGIQTYTALFGLILFFNHSFGSFKHKALRFLCS</sequence>
<gene>
    <name evidence="4" type="ORF">LWI29_015258</name>
</gene>
<feature type="region of interest" description="Disordered" evidence="2">
    <location>
        <begin position="1"/>
        <end position="20"/>
    </location>
</feature>
<keyword evidence="5" id="KW-1185">Reference proteome</keyword>
<dbReference type="InterPro" id="IPR002528">
    <property type="entry name" value="MATE_fam"/>
</dbReference>
<feature type="transmembrane region" description="Helical" evidence="3">
    <location>
        <begin position="60"/>
        <end position="83"/>
    </location>
</feature>
<dbReference type="PANTHER" id="PTHR11206">
    <property type="entry name" value="MULTIDRUG RESISTANCE PROTEIN"/>
    <property type="match status" value="1"/>
</dbReference>
<dbReference type="GO" id="GO:0016020">
    <property type="term" value="C:membrane"/>
    <property type="evidence" value="ECO:0007669"/>
    <property type="project" value="InterPro"/>
</dbReference>
<evidence type="ECO:0000313" key="4">
    <source>
        <dbReference type="EMBL" id="KAK0573903.1"/>
    </source>
</evidence>
<reference evidence="4" key="2">
    <citation type="submission" date="2023-06" db="EMBL/GenBank/DDBJ databases">
        <authorList>
            <person name="Swenson N.G."/>
            <person name="Wegrzyn J.L."/>
            <person name="Mcevoy S.L."/>
        </authorList>
    </citation>
    <scope>NUCLEOTIDE SEQUENCE</scope>
    <source>
        <strain evidence="4">NS2018</strain>
        <tissue evidence="4">Leaf</tissue>
    </source>
</reference>
<evidence type="ECO:0000313" key="5">
    <source>
        <dbReference type="Proteomes" id="UP001168877"/>
    </source>
</evidence>
<comment type="caution">
    <text evidence="4">The sequence shown here is derived from an EMBL/GenBank/DDBJ whole genome shotgun (WGS) entry which is preliminary data.</text>
</comment>
<keyword evidence="3" id="KW-0472">Membrane</keyword>
<proteinExistence type="inferred from homology"/>